<dbReference type="PROSITE" id="PS50932">
    <property type="entry name" value="HTH_LACI_2"/>
    <property type="match status" value="1"/>
</dbReference>
<evidence type="ECO:0000313" key="6">
    <source>
        <dbReference type="Proteomes" id="UP000004913"/>
    </source>
</evidence>
<dbReference type="Pfam" id="PF00356">
    <property type="entry name" value="LacI"/>
    <property type="match status" value="1"/>
</dbReference>
<dbReference type="HOGENOM" id="CLU_037628_6_1_10"/>
<name>F5IWW0_9BACT</name>
<keyword evidence="1" id="KW-0805">Transcription regulation</keyword>
<evidence type="ECO:0000256" key="2">
    <source>
        <dbReference type="ARBA" id="ARBA00023125"/>
    </source>
</evidence>
<protein>
    <recommendedName>
        <fullName evidence="4">HTH lacI-type domain-containing protein</fullName>
    </recommendedName>
</protein>
<dbReference type="Gene3D" id="1.10.260.40">
    <property type="entry name" value="lambda repressor-like DNA-binding domains"/>
    <property type="match status" value="1"/>
</dbReference>
<dbReference type="GO" id="GO:0000976">
    <property type="term" value="F:transcription cis-regulatory region binding"/>
    <property type="evidence" value="ECO:0007669"/>
    <property type="project" value="TreeGrafter"/>
</dbReference>
<dbReference type="STRING" id="742766.HMPREF9455_01577"/>
<dbReference type="PANTHER" id="PTHR30146">
    <property type="entry name" value="LACI-RELATED TRANSCRIPTIONAL REPRESSOR"/>
    <property type="match status" value="1"/>
</dbReference>
<dbReference type="InterPro" id="IPR001761">
    <property type="entry name" value="Peripla_BP/Lac1_sug-bd_dom"/>
</dbReference>
<dbReference type="SMART" id="SM00354">
    <property type="entry name" value="HTH_LACI"/>
    <property type="match status" value="1"/>
</dbReference>
<dbReference type="InterPro" id="IPR010982">
    <property type="entry name" value="Lambda_DNA-bd_dom_sf"/>
</dbReference>
<accession>F5IWW0</accession>
<dbReference type="AlphaFoldDB" id="F5IWW0"/>
<evidence type="ECO:0000259" key="4">
    <source>
        <dbReference type="PROSITE" id="PS50932"/>
    </source>
</evidence>
<dbReference type="SUPFAM" id="SSF53822">
    <property type="entry name" value="Periplasmic binding protein-like I"/>
    <property type="match status" value="1"/>
</dbReference>
<dbReference type="Gene3D" id="3.40.50.2300">
    <property type="match status" value="2"/>
</dbReference>
<keyword evidence="3" id="KW-0804">Transcription</keyword>
<evidence type="ECO:0000313" key="5">
    <source>
        <dbReference type="EMBL" id="EGK02307.1"/>
    </source>
</evidence>
<evidence type="ECO:0000256" key="1">
    <source>
        <dbReference type="ARBA" id="ARBA00023015"/>
    </source>
</evidence>
<dbReference type="eggNOG" id="COG1609">
    <property type="taxonomic scope" value="Bacteria"/>
</dbReference>
<proteinExistence type="predicted"/>
<reference evidence="5 6" key="1">
    <citation type="submission" date="2011-04" db="EMBL/GenBank/DDBJ databases">
        <title>The Genome Sequence of Dysgonomonas gadei ATCC BAA-286.</title>
        <authorList>
            <consortium name="The Broad Institute Genome Sequencing Platform"/>
            <person name="Earl A."/>
            <person name="Ward D."/>
            <person name="Feldgarden M."/>
            <person name="Gevers D."/>
            <person name="Pudlo N."/>
            <person name="Martens E."/>
            <person name="Allen-Vercoe E."/>
            <person name="Young S.K."/>
            <person name="Zeng Q."/>
            <person name="Gargeya S."/>
            <person name="Fitzgerald M."/>
            <person name="Haas B."/>
            <person name="Abouelleil A."/>
            <person name="Alvarado L."/>
            <person name="Arachchi H.M."/>
            <person name="Berlin A."/>
            <person name="Brown A."/>
            <person name="Chapman S.B."/>
            <person name="Chen Z."/>
            <person name="Dunbar C."/>
            <person name="Freedman E."/>
            <person name="Gearin G."/>
            <person name="Gellesch M."/>
            <person name="Goldberg J."/>
            <person name="Griggs A."/>
            <person name="Gujja S."/>
            <person name="Heiman D."/>
            <person name="Howarth C."/>
            <person name="Larson L."/>
            <person name="Lui A."/>
            <person name="MacDonald P.J.P."/>
            <person name="Mehta T."/>
            <person name="Montmayeur A."/>
            <person name="Murphy C."/>
            <person name="Neiman D."/>
            <person name="Pearson M."/>
            <person name="Priest M."/>
            <person name="Roberts A."/>
            <person name="Saif S."/>
            <person name="Shea T."/>
            <person name="Shenoy N."/>
            <person name="Sisk P."/>
            <person name="Stolte C."/>
            <person name="Sykes S."/>
            <person name="Yandava C."/>
            <person name="Wortman J."/>
            <person name="Nusbaum C."/>
            <person name="Birren B."/>
        </authorList>
    </citation>
    <scope>NUCLEOTIDE SEQUENCE [LARGE SCALE GENOMIC DNA]</scope>
    <source>
        <strain evidence="5 6">ATCC BAA-286</strain>
    </source>
</reference>
<dbReference type="InterPro" id="IPR028082">
    <property type="entry name" value="Peripla_BP_I"/>
</dbReference>
<dbReference type="CDD" id="cd01392">
    <property type="entry name" value="HTH_LacI"/>
    <property type="match status" value="1"/>
</dbReference>
<dbReference type="EMBL" id="ADLV01000018">
    <property type="protein sequence ID" value="EGK02307.1"/>
    <property type="molecule type" value="Genomic_DNA"/>
</dbReference>
<sequence>MTRVSIKHIAELLKVSPSTVSFVLNGKEKEVGISQELASKVRQAAKELNYMPNMAARSLRTRKTKTIGLIVADISNPFFSKLARFVENIATKNKYQVIFGSSDESNVNFQNLCNLFLGKGVDGMIVVPPLGGYETLSKLLENKMPLVVIDREAENTPINTVIMDNSKAAHILTSQLIKNGCKKIGLIGHNKNFTNVIARLEGYKKALEDNNLEFYSELVQFVDLDNFEENIEKAVDVLLKNKIDSVLFTTSKSGRKSLFVLKKRSYLKKLKYASIDLFEECELSDITLFSIEQPLDIMCEKALTILFKQIDDPKYQTIERIILYPPQIKKLD</sequence>
<keyword evidence="2" id="KW-0238">DNA-binding</keyword>
<dbReference type="Pfam" id="PF00532">
    <property type="entry name" value="Peripla_BP_1"/>
    <property type="match status" value="1"/>
</dbReference>
<evidence type="ECO:0000256" key="3">
    <source>
        <dbReference type="ARBA" id="ARBA00023163"/>
    </source>
</evidence>
<dbReference type="PANTHER" id="PTHR30146:SF109">
    <property type="entry name" value="HTH-TYPE TRANSCRIPTIONAL REGULATOR GALS"/>
    <property type="match status" value="1"/>
</dbReference>
<dbReference type="SUPFAM" id="SSF47413">
    <property type="entry name" value="lambda repressor-like DNA-binding domains"/>
    <property type="match status" value="1"/>
</dbReference>
<dbReference type="RefSeq" id="WP_006799092.1">
    <property type="nucleotide sequence ID" value="NZ_GL891981.1"/>
</dbReference>
<organism evidence="5 6">
    <name type="scientific">Dysgonomonas gadei ATCC BAA-286</name>
    <dbReference type="NCBI Taxonomy" id="742766"/>
    <lineage>
        <taxon>Bacteria</taxon>
        <taxon>Pseudomonadati</taxon>
        <taxon>Bacteroidota</taxon>
        <taxon>Bacteroidia</taxon>
        <taxon>Bacteroidales</taxon>
        <taxon>Dysgonomonadaceae</taxon>
        <taxon>Dysgonomonas</taxon>
    </lineage>
</organism>
<dbReference type="InterPro" id="IPR000843">
    <property type="entry name" value="HTH_LacI"/>
</dbReference>
<gene>
    <name evidence="5" type="ORF">HMPREF9455_01577</name>
</gene>
<dbReference type="OrthoDB" id="9803256at2"/>
<feature type="domain" description="HTH lacI-type" evidence="4">
    <location>
        <begin position="4"/>
        <end position="61"/>
    </location>
</feature>
<keyword evidence="6" id="KW-1185">Reference proteome</keyword>
<dbReference type="GO" id="GO:0003700">
    <property type="term" value="F:DNA-binding transcription factor activity"/>
    <property type="evidence" value="ECO:0007669"/>
    <property type="project" value="TreeGrafter"/>
</dbReference>
<comment type="caution">
    <text evidence="5">The sequence shown here is derived from an EMBL/GenBank/DDBJ whole genome shotgun (WGS) entry which is preliminary data.</text>
</comment>
<dbReference type="Proteomes" id="UP000004913">
    <property type="component" value="Unassembled WGS sequence"/>
</dbReference>